<comment type="caution">
    <text evidence="8">The sequence shown here is derived from an EMBL/GenBank/DDBJ whole genome shotgun (WGS) entry which is preliminary data.</text>
</comment>
<dbReference type="Pfam" id="PF03009">
    <property type="entry name" value="GDPD"/>
    <property type="match status" value="1"/>
</dbReference>
<dbReference type="Gene3D" id="3.20.20.190">
    <property type="entry name" value="Phosphatidylinositol (PI) phosphodiesterase"/>
    <property type="match status" value="1"/>
</dbReference>
<evidence type="ECO:0000256" key="2">
    <source>
        <dbReference type="ARBA" id="ARBA00012247"/>
    </source>
</evidence>
<dbReference type="GO" id="GO:0042597">
    <property type="term" value="C:periplasmic space"/>
    <property type="evidence" value="ECO:0007669"/>
    <property type="project" value="TreeGrafter"/>
</dbReference>
<organism evidence="8 9">
    <name type="scientific">Leifsonia soli</name>
    <dbReference type="NCBI Taxonomy" id="582665"/>
    <lineage>
        <taxon>Bacteria</taxon>
        <taxon>Bacillati</taxon>
        <taxon>Actinomycetota</taxon>
        <taxon>Actinomycetes</taxon>
        <taxon>Micrococcales</taxon>
        <taxon>Microbacteriaceae</taxon>
        <taxon>Leifsonia</taxon>
    </lineage>
</organism>
<evidence type="ECO:0000256" key="3">
    <source>
        <dbReference type="ARBA" id="ARBA00022729"/>
    </source>
</evidence>
<dbReference type="GO" id="GO:0006629">
    <property type="term" value="P:lipid metabolic process"/>
    <property type="evidence" value="ECO:0007669"/>
    <property type="project" value="InterPro"/>
</dbReference>
<evidence type="ECO:0000259" key="7">
    <source>
        <dbReference type="PROSITE" id="PS51704"/>
    </source>
</evidence>
<dbReference type="EMBL" id="JACCBJ010000001">
    <property type="protein sequence ID" value="NYD74378.1"/>
    <property type="molecule type" value="Genomic_DNA"/>
</dbReference>
<evidence type="ECO:0000256" key="5">
    <source>
        <dbReference type="ARBA" id="ARBA00022801"/>
    </source>
</evidence>
<comment type="catalytic activity">
    <reaction evidence="6">
        <text>a sn-glycero-3-phosphodiester + H2O = an alcohol + sn-glycerol 3-phosphate + H(+)</text>
        <dbReference type="Rhea" id="RHEA:12969"/>
        <dbReference type="ChEBI" id="CHEBI:15377"/>
        <dbReference type="ChEBI" id="CHEBI:15378"/>
        <dbReference type="ChEBI" id="CHEBI:30879"/>
        <dbReference type="ChEBI" id="CHEBI:57597"/>
        <dbReference type="ChEBI" id="CHEBI:83408"/>
        <dbReference type="EC" id="3.1.4.46"/>
    </reaction>
</comment>
<protein>
    <recommendedName>
        <fullName evidence="2">glycerophosphodiester phosphodiesterase</fullName>
        <ecNumber evidence="2">3.1.4.46</ecNumber>
    </recommendedName>
</protein>
<dbReference type="PANTHER" id="PTHR43620:SF7">
    <property type="entry name" value="GLYCEROPHOSPHODIESTER PHOSPHODIESTERASE GDPD5-RELATED"/>
    <property type="match status" value="1"/>
</dbReference>
<dbReference type="Proteomes" id="UP000589620">
    <property type="component" value="Unassembled WGS sequence"/>
</dbReference>
<reference evidence="8 9" key="1">
    <citation type="submission" date="2020-07" db="EMBL/GenBank/DDBJ databases">
        <title>Sequencing the genomes of 1000 actinobacteria strains.</title>
        <authorList>
            <person name="Klenk H.-P."/>
        </authorList>
    </citation>
    <scope>NUCLEOTIDE SEQUENCE [LARGE SCALE GENOMIC DNA]</scope>
    <source>
        <strain evidence="8 9">DSM 23871</strain>
    </source>
</reference>
<evidence type="ECO:0000256" key="1">
    <source>
        <dbReference type="ARBA" id="ARBA00007277"/>
    </source>
</evidence>
<dbReference type="PANTHER" id="PTHR43620">
    <property type="entry name" value="GLYCEROPHOSPHORYL DIESTER PHOSPHODIESTERASE"/>
    <property type="match status" value="1"/>
</dbReference>
<dbReference type="SUPFAM" id="SSF51695">
    <property type="entry name" value="PLC-like phosphodiesterases"/>
    <property type="match status" value="1"/>
</dbReference>
<comment type="similarity">
    <text evidence="1">Belongs to the glycerophosphoryl diester phosphodiesterase family.</text>
</comment>
<dbReference type="AlphaFoldDB" id="A0A852SYU4"/>
<keyword evidence="9" id="KW-1185">Reference proteome</keyword>
<keyword evidence="4" id="KW-0319">Glycerol metabolism</keyword>
<proteinExistence type="inferred from homology"/>
<dbReference type="PROSITE" id="PS51704">
    <property type="entry name" value="GP_PDE"/>
    <property type="match status" value="1"/>
</dbReference>
<keyword evidence="3" id="KW-0732">Signal</keyword>
<name>A0A852SYU4_9MICO</name>
<evidence type="ECO:0000256" key="6">
    <source>
        <dbReference type="ARBA" id="ARBA00047512"/>
    </source>
</evidence>
<evidence type="ECO:0000313" key="8">
    <source>
        <dbReference type="EMBL" id="NYD74378.1"/>
    </source>
</evidence>
<gene>
    <name evidence="8" type="ORF">BJ963_001897</name>
</gene>
<evidence type="ECO:0000313" key="9">
    <source>
        <dbReference type="Proteomes" id="UP000589620"/>
    </source>
</evidence>
<sequence length="360" mass="38661">MRARTAPVVIGHRGAPGYRPEHTQGSYELAFQLGADAVEPDIVATKDGVLVLRHENEISGTTDVADRAEFADRRTTKEVDGVAQTGWFTEDFTWDELSTLRARERIPGLRQHSSTFDGHYPLLRLRDLLDLIDRAGEGSARPPGLVAELKHATYFEAAGYPLDELLLRDLADAGWTDRAGVVVESFERTVLVKLHDRGFRGRRVYLLEDAGAPADRVAALGSSAPGYDSDLSLRGLYALGSAAPSAADRVDGISVETSLVLSSGSVSMALFGEDDAADVGAVTSDLVDLAHSAGLAVFCWTLRPENAMLPAEFRTVAAGGTGADAAWGDWRRHFSILLHSGVDGVFADHPDLAVAVRDGR</sequence>
<dbReference type="InterPro" id="IPR017946">
    <property type="entry name" value="PLC-like_Pdiesterase_TIM-brl"/>
</dbReference>
<dbReference type="GO" id="GO:0008889">
    <property type="term" value="F:glycerophosphodiester phosphodiesterase activity"/>
    <property type="evidence" value="ECO:0007669"/>
    <property type="project" value="UniProtKB-EC"/>
</dbReference>
<feature type="domain" description="GP-PDE" evidence="7">
    <location>
        <begin position="7"/>
        <end position="294"/>
    </location>
</feature>
<dbReference type="RefSeq" id="WP_179456233.1">
    <property type="nucleotide sequence ID" value="NZ_BAAAPX010000001.1"/>
</dbReference>
<dbReference type="GO" id="GO:0006071">
    <property type="term" value="P:glycerol metabolic process"/>
    <property type="evidence" value="ECO:0007669"/>
    <property type="project" value="UniProtKB-KW"/>
</dbReference>
<dbReference type="EC" id="3.1.4.46" evidence="2"/>
<dbReference type="InterPro" id="IPR030395">
    <property type="entry name" value="GP_PDE_dom"/>
</dbReference>
<evidence type="ECO:0000256" key="4">
    <source>
        <dbReference type="ARBA" id="ARBA00022798"/>
    </source>
</evidence>
<keyword evidence="5 8" id="KW-0378">Hydrolase</keyword>
<accession>A0A852SYU4</accession>